<dbReference type="InterPro" id="IPR019786">
    <property type="entry name" value="Zinc_finger_PHD-type_CS"/>
</dbReference>
<comment type="caution">
    <text evidence="20">The sequence shown here is derived from an EMBL/GenBank/DDBJ whole genome shotgun (WGS) entry which is preliminary data.</text>
</comment>
<keyword evidence="7 16" id="KW-0863">Zinc-finger</keyword>
<evidence type="ECO:0000256" key="10">
    <source>
        <dbReference type="ARBA" id="ARBA00023004"/>
    </source>
</evidence>
<dbReference type="CDD" id="cd15517">
    <property type="entry name" value="PHD_TCF19_like"/>
    <property type="match status" value="1"/>
</dbReference>
<keyword evidence="13" id="KW-0539">Nucleus</keyword>
<feature type="domain" description="PHD-type" evidence="18">
    <location>
        <begin position="514"/>
        <end position="571"/>
    </location>
</feature>
<evidence type="ECO:0000256" key="12">
    <source>
        <dbReference type="ARBA" id="ARBA00023163"/>
    </source>
</evidence>
<feature type="compositionally biased region" description="Basic residues" evidence="17">
    <location>
        <begin position="377"/>
        <end position="393"/>
    </location>
</feature>
<organism evidence="20 21">
    <name type="scientific">Coniosporium apollinis</name>
    <dbReference type="NCBI Taxonomy" id="61459"/>
    <lineage>
        <taxon>Eukaryota</taxon>
        <taxon>Fungi</taxon>
        <taxon>Dikarya</taxon>
        <taxon>Ascomycota</taxon>
        <taxon>Pezizomycotina</taxon>
        <taxon>Dothideomycetes</taxon>
        <taxon>Dothideomycetes incertae sedis</taxon>
        <taxon>Coniosporium</taxon>
    </lineage>
</organism>
<dbReference type="InterPro" id="IPR001965">
    <property type="entry name" value="Znf_PHD"/>
</dbReference>
<evidence type="ECO:0000256" key="5">
    <source>
        <dbReference type="ARBA" id="ARBA00015153"/>
    </source>
</evidence>
<evidence type="ECO:0000256" key="2">
    <source>
        <dbReference type="ARBA" id="ARBA00004123"/>
    </source>
</evidence>
<dbReference type="PROSITE" id="PS51184">
    <property type="entry name" value="JMJC"/>
    <property type="match status" value="1"/>
</dbReference>
<keyword evidence="11" id="KW-0805">Transcription regulation</keyword>
<evidence type="ECO:0000313" key="21">
    <source>
        <dbReference type="Proteomes" id="UP001172684"/>
    </source>
</evidence>
<dbReference type="EMBL" id="JAPDRL010000031">
    <property type="protein sequence ID" value="KAJ9665197.1"/>
    <property type="molecule type" value="Genomic_DNA"/>
</dbReference>
<comment type="cofactor">
    <cofactor evidence="1">
        <name>Fe(2+)</name>
        <dbReference type="ChEBI" id="CHEBI:29033"/>
    </cofactor>
</comment>
<feature type="compositionally biased region" description="Polar residues" evidence="17">
    <location>
        <begin position="1664"/>
        <end position="1673"/>
    </location>
</feature>
<feature type="region of interest" description="Disordered" evidence="17">
    <location>
        <begin position="255"/>
        <end position="277"/>
    </location>
</feature>
<dbReference type="GO" id="GO:0140680">
    <property type="term" value="F:histone H3K36me/H3K36me2 demethylase activity"/>
    <property type="evidence" value="ECO:0007669"/>
    <property type="project" value="UniProtKB-EC"/>
</dbReference>
<feature type="region of interest" description="Disordered" evidence="17">
    <location>
        <begin position="150"/>
        <end position="194"/>
    </location>
</feature>
<dbReference type="InterPro" id="IPR050690">
    <property type="entry name" value="JHDM1_Histone_Demethylase"/>
</dbReference>
<feature type="region of interest" description="Disordered" evidence="17">
    <location>
        <begin position="1484"/>
        <end position="1699"/>
    </location>
</feature>
<evidence type="ECO:0000256" key="1">
    <source>
        <dbReference type="ARBA" id="ARBA00001954"/>
    </source>
</evidence>
<dbReference type="InterPro" id="IPR003347">
    <property type="entry name" value="JmjC_dom"/>
</dbReference>
<dbReference type="Gene3D" id="3.30.40.10">
    <property type="entry name" value="Zinc/RING finger domain, C3HC4 (zinc finger)"/>
    <property type="match status" value="1"/>
</dbReference>
<name>A0ABQ9NYK9_9PEZI</name>
<reference evidence="20" key="1">
    <citation type="submission" date="2022-10" db="EMBL/GenBank/DDBJ databases">
        <title>Culturing micro-colonial fungi from biological soil crusts in the Mojave desert and describing Neophaeococcomyces mojavensis, and introducing the new genera and species Taxawa tesnikishii.</title>
        <authorList>
            <person name="Kurbessoian T."/>
            <person name="Stajich J.E."/>
        </authorList>
    </citation>
    <scope>NUCLEOTIDE SEQUENCE</scope>
    <source>
        <strain evidence="20">TK_1</strain>
    </source>
</reference>
<dbReference type="InterPro" id="IPR001138">
    <property type="entry name" value="Zn2Cys6_DnaBD"/>
</dbReference>
<protein>
    <recommendedName>
        <fullName evidence="5">JmjC domain-containing histone demethylation protein 1</fullName>
        <ecNumber evidence="4">1.14.11.27</ecNumber>
    </recommendedName>
    <alternativeName>
        <fullName evidence="14">[Histone-H3]-lysine-36 demethylase 1</fullName>
    </alternativeName>
</protein>
<evidence type="ECO:0000259" key="19">
    <source>
        <dbReference type="PROSITE" id="PS51184"/>
    </source>
</evidence>
<comment type="similarity">
    <text evidence="3">Belongs to the JHDM1 histone demethylase family.</text>
</comment>
<evidence type="ECO:0000256" key="3">
    <source>
        <dbReference type="ARBA" id="ARBA00008037"/>
    </source>
</evidence>
<dbReference type="PROSITE" id="PS50016">
    <property type="entry name" value="ZF_PHD_2"/>
    <property type="match status" value="1"/>
</dbReference>
<keyword evidence="9 20" id="KW-0560">Oxidoreductase</keyword>
<feature type="region of interest" description="Disordered" evidence="17">
    <location>
        <begin position="125"/>
        <end position="144"/>
    </location>
</feature>
<dbReference type="Gene3D" id="2.60.120.650">
    <property type="entry name" value="Cupin"/>
    <property type="match status" value="1"/>
</dbReference>
<evidence type="ECO:0000256" key="6">
    <source>
        <dbReference type="ARBA" id="ARBA00022723"/>
    </source>
</evidence>
<keyword evidence="21" id="KW-1185">Reference proteome</keyword>
<evidence type="ECO:0000256" key="15">
    <source>
        <dbReference type="ARBA" id="ARBA00047915"/>
    </source>
</evidence>
<feature type="compositionally biased region" description="Low complexity" evidence="17">
    <location>
        <begin position="1516"/>
        <end position="1538"/>
    </location>
</feature>
<dbReference type="SUPFAM" id="SSF51197">
    <property type="entry name" value="Clavaminate synthase-like"/>
    <property type="match status" value="1"/>
</dbReference>
<dbReference type="PROSITE" id="PS01359">
    <property type="entry name" value="ZF_PHD_1"/>
    <property type="match status" value="1"/>
</dbReference>
<evidence type="ECO:0000256" key="13">
    <source>
        <dbReference type="ARBA" id="ARBA00023242"/>
    </source>
</evidence>
<feature type="compositionally biased region" description="Basic and acidic residues" evidence="17">
    <location>
        <begin position="1641"/>
        <end position="1662"/>
    </location>
</feature>
<evidence type="ECO:0000256" key="14">
    <source>
        <dbReference type="ARBA" id="ARBA00031083"/>
    </source>
</evidence>
<feature type="region of interest" description="Disordered" evidence="17">
    <location>
        <begin position="85"/>
        <end position="106"/>
    </location>
</feature>
<evidence type="ECO:0000256" key="4">
    <source>
        <dbReference type="ARBA" id="ARBA00013246"/>
    </source>
</evidence>
<feature type="region of interest" description="Disordered" evidence="17">
    <location>
        <begin position="1100"/>
        <end position="1140"/>
    </location>
</feature>
<feature type="compositionally biased region" description="Low complexity" evidence="17">
    <location>
        <begin position="1499"/>
        <end position="1508"/>
    </location>
</feature>
<comment type="subcellular location">
    <subcellularLocation>
        <location evidence="2">Nucleus</location>
    </subcellularLocation>
</comment>
<feature type="compositionally biased region" description="Low complexity" evidence="17">
    <location>
        <begin position="255"/>
        <end position="264"/>
    </location>
</feature>
<feature type="compositionally biased region" description="Polar residues" evidence="17">
    <location>
        <begin position="409"/>
        <end position="423"/>
    </location>
</feature>
<dbReference type="SMART" id="SM00249">
    <property type="entry name" value="PHD"/>
    <property type="match status" value="1"/>
</dbReference>
<gene>
    <name evidence="20" type="primary">JHD1</name>
    <name evidence="20" type="ORF">H2201_004671</name>
</gene>
<evidence type="ECO:0000256" key="8">
    <source>
        <dbReference type="ARBA" id="ARBA00022833"/>
    </source>
</evidence>
<dbReference type="EC" id="1.14.11.27" evidence="4"/>
<keyword evidence="12" id="KW-0804">Transcription</keyword>
<dbReference type="SMART" id="SM00558">
    <property type="entry name" value="JmjC"/>
    <property type="match status" value="1"/>
</dbReference>
<dbReference type="InterPro" id="IPR011011">
    <property type="entry name" value="Znf_FYVE_PHD"/>
</dbReference>
<feature type="compositionally biased region" description="Basic and acidic residues" evidence="17">
    <location>
        <begin position="162"/>
        <end position="173"/>
    </location>
</feature>
<evidence type="ECO:0000256" key="7">
    <source>
        <dbReference type="ARBA" id="ARBA00022771"/>
    </source>
</evidence>
<feature type="compositionally biased region" description="Polar residues" evidence="17">
    <location>
        <begin position="95"/>
        <end position="106"/>
    </location>
</feature>
<dbReference type="Pfam" id="PF00628">
    <property type="entry name" value="PHD"/>
    <property type="match status" value="1"/>
</dbReference>
<evidence type="ECO:0000313" key="20">
    <source>
        <dbReference type="EMBL" id="KAJ9665197.1"/>
    </source>
</evidence>
<dbReference type="SUPFAM" id="SSF57903">
    <property type="entry name" value="FYVE/PHD zinc finger"/>
    <property type="match status" value="1"/>
</dbReference>
<feature type="domain" description="JmjC" evidence="19">
    <location>
        <begin position="759"/>
        <end position="918"/>
    </location>
</feature>
<feature type="compositionally biased region" description="Basic and acidic residues" evidence="17">
    <location>
        <begin position="1484"/>
        <end position="1497"/>
    </location>
</feature>
<accession>A0ABQ9NYK9</accession>
<evidence type="ECO:0000259" key="18">
    <source>
        <dbReference type="PROSITE" id="PS50016"/>
    </source>
</evidence>
<dbReference type="PANTHER" id="PTHR23123">
    <property type="entry name" value="PHD/F-BOX CONTAINING PROTEIN"/>
    <property type="match status" value="1"/>
</dbReference>
<feature type="compositionally biased region" description="Low complexity" evidence="17">
    <location>
        <begin position="394"/>
        <end position="408"/>
    </location>
</feature>
<evidence type="ECO:0000256" key="11">
    <source>
        <dbReference type="ARBA" id="ARBA00023015"/>
    </source>
</evidence>
<feature type="region of interest" description="Disordered" evidence="17">
    <location>
        <begin position="20"/>
        <end position="60"/>
    </location>
</feature>
<feature type="region of interest" description="Disordered" evidence="17">
    <location>
        <begin position="318"/>
        <end position="423"/>
    </location>
</feature>
<comment type="catalytic activity">
    <reaction evidence="15">
        <text>N(6),N(6)-dimethyl-L-lysyl(36)-[histone H3] + 2 2-oxoglutarate + 2 O2 = L-lysyl(36)-[histone H3] + 2 formaldehyde + 2 succinate + 2 CO2</text>
        <dbReference type="Rhea" id="RHEA:42032"/>
        <dbReference type="Rhea" id="RHEA-COMP:9785"/>
        <dbReference type="Rhea" id="RHEA-COMP:9787"/>
        <dbReference type="ChEBI" id="CHEBI:15379"/>
        <dbReference type="ChEBI" id="CHEBI:16526"/>
        <dbReference type="ChEBI" id="CHEBI:16810"/>
        <dbReference type="ChEBI" id="CHEBI:16842"/>
        <dbReference type="ChEBI" id="CHEBI:29969"/>
        <dbReference type="ChEBI" id="CHEBI:30031"/>
        <dbReference type="ChEBI" id="CHEBI:61976"/>
        <dbReference type="EC" id="1.14.11.27"/>
    </reaction>
</comment>
<keyword evidence="8" id="KW-0862">Zinc</keyword>
<dbReference type="InterPro" id="IPR019787">
    <property type="entry name" value="Znf_PHD-finger"/>
</dbReference>
<evidence type="ECO:0000256" key="17">
    <source>
        <dbReference type="SAM" id="MobiDB-lite"/>
    </source>
</evidence>
<evidence type="ECO:0000256" key="9">
    <source>
        <dbReference type="ARBA" id="ARBA00023002"/>
    </source>
</evidence>
<proteinExistence type="inferred from homology"/>
<evidence type="ECO:0000256" key="16">
    <source>
        <dbReference type="PROSITE-ProRule" id="PRU00146"/>
    </source>
</evidence>
<feature type="compositionally biased region" description="Polar residues" evidence="17">
    <location>
        <begin position="178"/>
        <end position="193"/>
    </location>
</feature>
<feature type="compositionally biased region" description="Pro residues" evidence="17">
    <location>
        <begin position="22"/>
        <end position="35"/>
    </location>
</feature>
<keyword evidence="10" id="KW-0408">Iron</keyword>
<keyword evidence="6" id="KW-0479">Metal-binding</keyword>
<dbReference type="InterPro" id="IPR013083">
    <property type="entry name" value="Znf_RING/FYVE/PHD"/>
</dbReference>
<dbReference type="Proteomes" id="UP001172684">
    <property type="component" value="Unassembled WGS sequence"/>
</dbReference>
<dbReference type="CDD" id="cd00067">
    <property type="entry name" value="GAL4"/>
    <property type="match status" value="1"/>
</dbReference>
<dbReference type="Pfam" id="PF02373">
    <property type="entry name" value="JmjC"/>
    <property type="match status" value="1"/>
</dbReference>
<sequence>MASRRTVWLRARPVLSQFQLEPPSPYAEPLTPPPTTTSDSASYFPKSIGAPPSQFHVPNGQWGHQTLLRDGMSIAEKALKSAEENNGLPHHNSHNADWSATQTQAQGSPIDALLAGAASLASSPSYALPPRHAPHDRTPRASPWLANGHIHHHAAPQPNGHGFDERPSKRARSEFLPSPQQSSGHTRPATSHVPTVGWSYNVEQMADNGSKTHQGHRRAASYHHQHDVQERRISQAEADAAEVLLLFYQQSARPAAKPEPATAPTGEWTTSNPAVASSSSQQEVVAEHTMPLSDVPQEYIAQPLAEPDMQRLIGHHRTAEESTPAHSSHKQSAIPALQTHTPPEETRYGETANGVKMDTQEQLEPKKGKAHQGWPKGRPRGPRARAQHAKRVSKSGSKAAGSVSTSVSNDGTDQLQSPQSLPADVTSSLIEQQSLFGRGSVDNYLRDAKQELLSRKRRNSITQIVPSGPDVHVGDVPRPASVPPEIAMAVKPHLAATDPSSLVRTKPQRHAAQVTICAGCNSTPGTSTADADQWISCNGCKAWFHFACAGFTTEREVRSVAKFFCADCKPKHGPTTFVRQSSRAHTAVDYGGLNEGVLRTSDDIPEHHYIQRIKDDTLEYLLPETFPRMRPELVNVENFERSGGFLEPVVIPACWNPRPKAPDKADEVPQETEQPFDYVEDNFDYEYVLDDGQDKLDMVIPQGLTVRRVAELYGPEERVEVIDVKSQGSSDKRWNMRKWADYYEQEGEKPVRNVISLEVSRSKLGKLIKRPKVVRDLDLQDAVWPETEVAKGNEAPKVQFYCLMSVADCYTDFHIDFGGSSVYYHIIKGKKTFFFIPPKKHHLKRYEEWCLSADQNHTWLPLWTKECYRVDLSEGDTMLIPSGWIHAVWTPENSLVIGGNFVTRMHYSMQISIMEIEKNTKVARKFRYPFLQKIFWYTVLQYLERDPLPTAVAQNFYLGNDFPRPVATYHQFDKFGHNSDPGRENFHARYYSKAELDGLPDLLGYIFRTVMISLGKVEGITVETRNAVTRSIPKGKGDPLEIAKTFAMWAAWKRGNEKIPEWAHPNSVLPTTSEAAGEKKLSAAALKKLEKKAFMDAVRIAPDRQSARQRSKASEAPGMNGSQSADGSPPPNYVANGDSMYLSTPKTSVLGPKRIACDACRRRRIRCKHKEDVTSSPDGANGQLSERRNSLVAVIIQKKPSLLSSGSSMSYTQDGVDAPSAQQVLAADRQIPIAGMFSSDLPDTPDGKRGRHKACLDCRKSKVTTVPQELSQMTLTLAQRRCIHDEYGNIDPVKASETPVPRGTVFSKKRRTTGDADGEQTVKKVKKASVNEESVFSGFTAPLRNDYLQLNGGPAMGPSFQPNMIMPSSGLVAESHHLVTGPVPDSSHDQMMEEITVATPYPVDIPPALDAPVPNGDSHMPSDPVTDQPIPLDPALTLGPEIGEDVQMEDVPDSVQTVQPPQEPEMVDAVLVHDIIKGEEDQHLHDVPPADDARPVDNDPPANNIPPAEDIRLRDSAPPADDALPPDDTVPADDAAPAPSSPVPQPQPTAQNDELPPPTSPLTDLSHLSMSPEPARNDVIPRFGNPKISRHSSRQTKPIERFSASASDPPRRRSTTSRTPAPALVAKSTSPQERPTPSKRRQSEVKDSQHPRQDSKGEEKARAGSQSQSQPQGETEEDASLRLARELAGYEFGLRNRGR</sequence>